<dbReference type="NCBIfam" id="NF011405">
    <property type="entry name" value="PRK14830.1"/>
    <property type="match status" value="1"/>
</dbReference>
<dbReference type="CDD" id="cd00475">
    <property type="entry name" value="Cis_IPPS"/>
    <property type="match status" value="1"/>
</dbReference>
<dbReference type="SUPFAM" id="SSF64005">
    <property type="entry name" value="Undecaprenyl diphosphate synthase"/>
    <property type="match status" value="1"/>
</dbReference>
<dbReference type="NCBIfam" id="TIGR00055">
    <property type="entry name" value="uppS"/>
    <property type="match status" value="1"/>
</dbReference>
<organism evidence="7">
    <name type="scientific">Cyprideis torosa</name>
    <dbReference type="NCBI Taxonomy" id="163714"/>
    <lineage>
        <taxon>Eukaryota</taxon>
        <taxon>Metazoa</taxon>
        <taxon>Ecdysozoa</taxon>
        <taxon>Arthropoda</taxon>
        <taxon>Crustacea</taxon>
        <taxon>Oligostraca</taxon>
        <taxon>Ostracoda</taxon>
        <taxon>Podocopa</taxon>
        <taxon>Podocopida</taxon>
        <taxon>Cytherocopina</taxon>
        <taxon>Cytheroidea</taxon>
        <taxon>Cytherideidae</taxon>
        <taxon>Cyprideis</taxon>
    </lineage>
</organism>
<evidence type="ECO:0000256" key="5">
    <source>
        <dbReference type="ARBA" id="ARBA00033107"/>
    </source>
</evidence>
<proteinExistence type="inferred from homology"/>
<dbReference type="AlphaFoldDB" id="A0A7R8WWQ3"/>
<evidence type="ECO:0000256" key="4">
    <source>
        <dbReference type="ARBA" id="ARBA00022679"/>
    </source>
</evidence>
<dbReference type="PROSITE" id="PS01066">
    <property type="entry name" value="UPP_SYNTHASE"/>
    <property type="match status" value="1"/>
</dbReference>
<dbReference type="EC" id="2.5.1.87" evidence="2"/>
<sequence>MKKDKEISEDDLFKLQDDAQKETDGYIGKIDSITVEKEKEVMEVANSCRSGLSYKKTGSTMTKEGEAYGEYLPRHVAIIMDGNGRWAENHGKPRLYGHRIGADSVREIVECAAEEGIEVLTLYAFSSENWQRPRTEVKGLMSILQKFLVSELDKMMRHNIRLFSIGERGKLPVRVREKLEQTIEQTANNTGLTLNLALSYGAKNEMVHGVREIARKCLENGMRLSDINEQTISDSLYTRQLPDPDLLIRTGGEHRLSNFLLWQASYAEILFTDIMWPEYRRDAFREALQVYKSKERRFGRTGAQGTFTLFALIVYFFTFYGSFEFIRMDPAAGLDFRGMFTLSLLMSLPVAGCFFAQELGLSGGLLLAICLGVCQSIASYGSDGKGYVLLQRIVFGTVWIGFFSAHLLLLWRLPEGRAWLLLLVAITASSDSGAYYFGKHFGKRKLAPAISPKKTVEGALGGILTALVVSGLIAILVLERANWAVLLPMTILLVVVGIAGDLVESMVKRSTGTKDSGGLFLGHGGVLDRVDSLLLSAPLLYYIHVFTS</sequence>
<dbReference type="GO" id="GO:0016094">
    <property type="term" value="P:polyprenol biosynthetic process"/>
    <property type="evidence" value="ECO:0007669"/>
    <property type="project" value="TreeGrafter"/>
</dbReference>
<accession>A0A7R8WWQ3</accession>
<dbReference type="PANTHER" id="PTHR10291">
    <property type="entry name" value="DEHYDRODOLICHYL DIPHOSPHATE SYNTHASE FAMILY MEMBER"/>
    <property type="match status" value="1"/>
</dbReference>
<dbReference type="InterPro" id="IPR036191">
    <property type="entry name" value="RRF_sf"/>
</dbReference>
<name>A0A7R8WWQ3_9CRUS</name>
<reference evidence="7" key="1">
    <citation type="submission" date="2020-11" db="EMBL/GenBank/DDBJ databases">
        <authorList>
            <person name="Tran Van P."/>
        </authorList>
    </citation>
    <scope>NUCLEOTIDE SEQUENCE</scope>
</reference>
<comment type="catalytic activity">
    <reaction evidence="6">
        <text>n isopentenyl diphosphate + (2E,6E)-farnesyl diphosphate = a di-trans,poly-cis-polyprenyl diphosphate + n diphosphate</text>
        <dbReference type="Rhea" id="RHEA:53008"/>
        <dbReference type="Rhea" id="RHEA-COMP:19494"/>
        <dbReference type="ChEBI" id="CHEBI:33019"/>
        <dbReference type="ChEBI" id="CHEBI:128769"/>
        <dbReference type="ChEBI" id="CHEBI:136960"/>
        <dbReference type="ChEBI" id="CHEBI:175763"/>
        <dbReference type="EC" id="2.5.1.87"/>
    </reaction>
</comment>
<dbReference type="Pfam" id="PF01148">
    <property type="entry name" value="CTP_transf_1"/>
    <property type="match status" value="1"/>
</dbReference>
<dbReference type="Pfam" id="PF01255">
    <property type="entry name" value="Prenyltransf"/>
    <property type="match status" value="1"/>
</dbReference>
<dbReference type="GO" id="GO:0045547">
    <property type="term" value="F:ditrans,polycis-polyprenyl diphosphate synthase [(2E,6E)-farnesyl diphosphate specific] activity"/>
    <property type="evidence" value="ECO:0007669"/>
    <property type="project" value="UniProtKB-EC"/>
</dbReference>
<dbReference type="InterPro" id="IPR001441">
    <property type="entry name" value="UPP_synth-like"/>
</dbReference>
<protein>
    <recommendedName>
        <fullName evidence="3">Ribosome-recycling factor, mitochondrial</fullName>
        <ecNumber evidence="2">2.5.1.87</ecNumber>
    </recommendedName>
    <alternativeName>
        <fullName evidence="5">Ribosome-releasing factor, mitochondrial</fullName>
    </alternativeName>
</protein>
<dbReference type="HAMAP" id="MF_01139">
    <property type="entry name" value="ISPT"/>
    <property type="match status" value="1"/>
</dbReference>
<dbReference type="InterPro" id="IPR036424">
    <property type="entry name" value="UPP_synth-like_sf"/>
</dbReference>
<dbReference type="InterPro" id="IPR018520">
    <property type="entry name" value="UPP_synth-like_CS"/>
</dbReference>
<dbReference type="PANTHER" id="PTHR10291:SF0">
    <property type="entry name" value="DEHYDRODOLICHYL DIPHOSPHATE SYNTHASE 2"/>
    <property type="match status" value="1"/>
</dbReference>
<dbReference type="OrthoDB" id="4173905at2759"/>
<evidence type="ECO:0000256" key="1">
    <source>
        <dbReference type="ARBA" id="ARBA00001946"/>
    </source>
</evidence>
<evidence type="ECO:0000313" key="7">
    <source>
        <dbReference type="EMBL" id="CAD7236313.1"/>
    </source>
</evidence>
<dbReference type="EMBL" id="OB678110">
    <property type="protein sequence ID" value="CAD7236313.1"/>
    <property type="molecule type" value="Genomic_DNA"/>
</dbReference>
<keyword evidence="4" id="KW-0808">Transferase</keyword>
<evidence type="ECO:0000256" key="3">
    <source>
        <dbReference type="ARBA" id="ARBA00020581"/>
    </source>
</evidence>
<evidence type="ECO:0000256" key="6">
    <source>
        <dbReference type="ARBA" id="ARBA00047353"/>
    </source>
</evidence>
<gene>
    <name evidence="7" type="ORF">CTOB1V02_LOCUS14128</name>
</gene>
<dbReference type="Gene3D" id="1.10.132.20">
    <property type="entry name" value="Ribosome-recycling factor"/>
    <property type="match status" value="1"/>
</dbReference>
<dbReference type="FunFam" id="3.40.1180.10:FF:000001">
    <property type="entry name" value="(2E,6E)-farnesyl-diphosphate-specific ditrans,polycis-undecaprenyl-diphosphate synthase"/>
    <property type="match status" value="1"/>
</dbReference>
<dbReference type="SUPFAM" id="SSF55194">
    <property type="entry name" value="Ribosome recycling factor, RRF"/>
    <property type="match status" value="1"/>
</dbReference>
<comment type="cofactor">
    <cofactor evidence="1">
        <name>Mg(2+)</name>
        <dbReference type="ChEBI" id="CHEBI:18420"/>
    </cofactor>
</comment>
<dbReference type="Gene3D" id="3.40.1180.10">
    <property type="entry name" value="Decaprenyl diphosphate synthase-like"/>
    <property type="match status" value="1"/>
</dbReference>
<evidence type="ECO:0000256" key="2">
    <source>
        <dbReference type="ARBA" id="ARBA00012596"/>
    </source>
</evidence>